<dbReference type="AlphaFoldDB" id="A0A4R5EVI7"/>
<dbReference type="OrthoDB" id="9792021at2"/>
<keyword evidence="5" id="KW-0732">Signal</keyword>
<sequence length="316" mass="33231">MIRAVALCTLLTACPAVALELPQGARLLSERVSPFDSYALPRAAFVGDGVPAQIFEGQVERRTWRMEGGPFAPLQLLAPLRDQLAARGYEILFECRAQGCGGFDFRFGTEIAPAPHMHVDIGNFRFLSAIRKGDEALSLLVSSTGRSSYIQEIHVVPVAPAAEGAVQDALQPPVAGLVPDEALPGASALGNAVSDALLSRGHILLGDLDFGTGANALGPPGSYDTLAGIAAFLAANPSYRIVLVGHTDSVGGLAANITLSKRRAETVRDRLVSAYAVAPDRVEAEGVGYLGPIASNLTAEGREKNRRVEAMVLPLK</sequence>
<evidence type="ECO:0000256" key="1">
    <source>
        <dbReference type="ARBA" id="ARBA00004442"/>
    </source>
</evidence>
<evidence type="ECO:0000256" key="5">
    <source>
        <dbReference type="SAM" id="SignalP"/>
    </source>
</evidence>
<proteinExistence type="predicted"/>
<gene>
    <name evidence="7" type="ORF">E1B25_08220</name>
</gene>
<keyword evidence="8" id="KW-1185">Reference proteome</keyword>
<dbReference type="PANTHER" id="PTHR30329">
    <property type="entry name" value="STATOR ELEMENT OF FLAGELLAR MOTOR COMPLEX"/>
    <property type="match status" value="1"/>
</dbReference>
<evidence type="ECO:0000313" key="8">
    <source>
        <dbReference type="Proteomes" id="UP000294662"/>
    </source>
</evidence>
<protein>
    <submittedName>
        <fullName evidence="7">OmpA family protein</fullName>
    </submittedName>
</protein>
<dbReference type="InterPro" id="IPR006665">
    <property type="entry name" value="OmpA-like"/>
</dbReference>
<keyword evidence="3" id="KW-0998">Cell outer membrane</keyword>
<name>A0A4R5EVI7_9RHOB</name>
<dbReference type="InterPro" id="IPR036737">
    <property type="entry name" value="OmpA-like_sf"/>
</dbReference>
<dbReference type="InterPro" id="IPR006664">
    <property type="entry name" value="OMP_bac"/>
</dbReference>
<dbReference type="InterPro" id="IPR050330">
    <property type="entry name" value="Bact_OuterMem_StrucFunc"/>
</dbReference>
<dbReference type="Pfam" id="PF00691">
    <property type="entry name" value="OmpA"/>
    <property type="match status" value="1"/>
</dbReference>
<dbReference type="PROSITE" id="PS51123">
    <property type="entry name" value="OMPA_2"/>
    <property type="match status" value="1"/>
</dbReference>
<evidence type="ECO:0000259" key="6">
    <source>
        <dbReference type="PROSITE" id="PS51123"/>
    </source>
</evidence>
<dbReference type="EMBL" id="SMFP01000004">
    <property type="protein sequence ID" value="TDE38988.1"/>
    <property type="molecule type" value="Genomic_DNA"/>
</dbReference>
<feature type="chain" id="PRO_5020195661" evidence="5">
    <location>
        <begin position="19"/>
        <end position="316"/>
    </location>
</feature>
<reference evidence="7 8" key="1">
    <citation type="submission" date="2019-03" db="EMBL/GenBank/DDBJ databases">
        <authorList>
            <person name="Zhang S."/>
        </authorList>
    </citation>
    <scope>NUCLEOTIDE SEQUENCE [LARGE SCALE GENOMIC DNA]</scope>
    <source>
        <strain evidence="7 8">S4J41</strain>
    </source>
</reference>
<keyword evidence="2 4" id="KW-0472">Membrane</keyword>
<dbReference type="CDD" id="cd07185">
    <property type="entry name" value="OmpA_C-like"/>
    <property type="match status" value="1"/>
</dbReference>
<dbReference type="PRINTS" id="PR01021">
    <property type="entry name" value="OMPADOMAIN"/>
</dbReference>
<dbReference type="GO" id="GO:0009279">
    <property type="term" value="C:cell outer membrane"/>
    <property type="evidence" value="ECO:0007669"/>
    <property type="project" value="UniProtKB-SubCell"/>
</dbReference>
<dbReference type="Proteomes" id="UP000294662">
    <property type="component" value="Unassembled WGS sequence"/>
</dbReference>
<comment type="subcellular location">
    <subcellularLocation>
        <location evidence="1">Cell outer membrane</location>
    </subcellularLocation>
</comment>
<evidence type="ECO:0000256" key="2">
    <source>
        <dbReference type="ARBA" id="ARBA00023136"/>
    </source>
</evidence>
<organism evidence="7 8">
    <name type="scientific">Antarcticimicrobium sediminis</name>
    <dbReference type="NCBI Taxonomy" id="2546227"/>
    <lineage>
        <taxon>Bacteria</taxon>
        <taxon>Pseudomonadati</taxon>
        <taxon>Pseudomonadota</taxon>
        <taxon>Alphaproteobacteria</taxon>
        <taxon>Rhodobacterales</taxon>
        <taxon>Paracoccaceae</taxon>
        <taxon>Antarcticimicrobium</taxon>
    </lineage>
</organism>
<evidence type="ECO:0000256" key="3">
    <source>
        <dbReference type="ARBA" id="ARBA00023237"/>
    </source>
</evidence>
<dbReference type="Gene3D" id="3.30.1330.60">
    <property type="entry name" value="OmpA-like domain"/>
    <property type="match status" value="1"/>
</dbReference>
<feature type="domain" description="OmpA-like" evidence="6">
    <location>
        <begin position="197"/>
        <end position="316"/>
    </location>
</feature>
<accession>A0A4R5EVI7</accession>
<comment type="caution">
    <text evidence="7">The sequence shown here is derived from an EMBL/GenBank/DDBJ whole genome shotgun (WGS) entry which is preliminary data.</text>
</comment>
<feature type="signal peptide" evidence="5">
    <location>
        <begin position="1"/>
        <end position="18"/>
    </location>
</feature>
<dbReference type="PANTHER" id="PTHR30329:SF21">
    <property type="entry name" value="LIPOPROTEIN YIAD-RELATED"/>
    <property type="match status" value="1"/>
</dbReference>
<dbReference type="SUPFAM" id="SSF103088">
    <property type="entry name" value="OmpA-like"/>
    <property type="match status" value="1"/>
</dbReference>
<evidence type="ECO:0000256" key="4">
    <source>
        <dbReference type="PROSITE-ProRule" id="PRU00473"/>
    </source>
</evidence>
<dbReference type="RefSeq" id="WP_132828287.1">
    <property type="nucleotide sequence ID" value="NZ_SMFP01000004.1"/>
</dbReference>
<evidence type="ECO:0000313" key="7">
    <source>
        <dbReference type="EMBL" id="TDE38988.1"/>
    </source>
</evidence>